<dbReference type="RefSeq" id="XP_024739009.1">
    <property type="nucleotide sequence ID" value="XM_024874473.1"/>
</dbReference>
<reference evidence="1 2" key="1">
    <citation type="submission" date="2016-04" db="EMBL/GenBank/DDBJ databases">
        <title>A degradative enzymes factory behind the ericoid mycorrhizal symbiosis.</title>
        <authorList>
            <consortium name="DOE Joint Genome Institute"/>
            <person name="Martino E."/>
            <person name="Morin E."/>
            <person name="Grelet G."/>
            <person name="Kuo A."/>
            <person name="Kohler A."/>
            <person name="Daghino S."/>
            <person name="Barry K."/>
            <person name="Choi C."/>
            <person name="Cichocki N."/>
            <person name="Clum A."/>
            <person name="Copeland A."/>
            <person name="Hainaut M."/>
            <person name="Haridas S."/>
            <person name="Labutti K."/>
            <person name="Lindquist E."/>
            <person name="Lipzen A."/>
            <person name="Khouja H.-R."/>
            <person name="Murat C."/>
            <person name="Ohm R."/>
            <person name="Olson A."/>
            <person name="Spatafora J."/>
            <person name="Veneault-Fourrey C."/>
            <person name="Henrissat B."/>
            <person name="Grigoriev I."/>
            <person name="Martin F."/>
            <person name="Perotto S."/>
        </authorList>
    </citation>
    <scope>NUCLEOTIDE SEQUENCE [LARGE SCALE GENOMIC DNA]</scope>
    <source>
        <strain evidence="1 2">E</strain>
    </source>
</reference>
<evidence type="ECO:0000313" key="2">
    <source>
        <dbReference type="Proteomes" id="UP000235371"/>
    </source>
</evidence>
<dbReference type="InParanoid" id="A0A2J6TGF2"/>
<proteinExistence type="predicted"/>
<evidence type="ECO:0000313" key="1">
    <source>
        <dbReference type="EMBL" id="PMD62105.1"/>
    </source>
</evidence>
<name>A0A2J6TGF2_9HELO</name>
<gene>
    <name evidence="1" type="ORF">K444DRAFT_525737</name>
</gene>
<keyword evidence="2" id="KW-1185">Reference proteome</keyword>
<accession>A0A2J6TGF2</accession>
<dbReference type="Proteomes" id="UP000235371">
    <property type="component" value="Unassembled WGS sequence"/>
</dbReference>
<dbReference type="GeneID" id="36582553"/>
<dbReference type="EMBL" id="KZ613785">
    <property type="protein sequence ID" value="PMD62105.1"/>
    <property type="molecule type" value="Genomic_DNA"/>
</dbReference>
<protein>
    <submittedName>
        <fullName evidence="1">Uncharacterized protein</fullName>
    </submittedName>
</protein>
<sequence length="49" mass="5908">FFELFQIIKDKYNIHDNDIYNIDEKGIIIGVLAKLKIIYSRKHKKTRIT</sequence>
<organism evidence="1 2">
    <name type="scientific">Hyaloscypha bicolor E</name>
    <dbReference type="NCBI Taxonomy" id="1095630"/>
    <lineage>
        <taxon>Eukaryota</taxon>
        <taxon>Fungi</taxon>
        <taxon>Dikarya</taxon>
        <taxon>Ascomycota</taxon>
        <taxon>Pezizomycotina</taxon>
        <taxon>Leotiomycetes</taxon>
        <taxon>Helotiales</taxon>
        <taxon>Hyaloscyphaceae</taxon>
        <taxon>Hyaloscypha</taxon>
        <taxon>Hyaloscypha bicolor</taxon>
    </lineage>
</organism>
<dbReference type="AlphaFoldDB" id="A0A2J6TGF2"/>
<dbReference type="OrthoDB" id="5420958at2759"/>
<feature type="non-terminal residue" evidence="1">
    <location>
        <position position="1"/>
    </location>
</feature>